<proteinExistence type="predicted"/>
<feature type="transmembrane region" description="Helical" evidence="1">
    <location>
        <begin position="6"/>
        <end position="27"/>
    </location>
</feature>
<reference evidence="2 3" key="1">
    <citation type="submission" date="2018-04" db="EMBL/GenBank/DDBJ databases">
        <authorList>
            <person name="Huttner S."/>
            <person name="Dainat J."/>
        </authorList>
    </citation>
    <scope>NUCLEOTIDE SEQUENCE [LARGE SCALE GENOMIC DNA]</scope>
</reference>
<keyword evidence="1" id="KW-1133">Transmembrane helix</keyword>
<dbReference type="PANTHER" id="PTHR39470:SF1">
    <property type="entry name" value="CHORISMATE SYNTHASE PROTEIN"/>
    <property type="match status" value="1"/>
</dbReference>
<dbReference type="EMBL" id="OUUZ01000019">
    <property type="protein sequence ID" value="SPQ27354.1"/>
    <property type="molecule type" value="Genomic_DNA"/>
</dbReference>
<gene>
    <name evidence="2" type="ORF">TT172_LOCUS9773</name>
</gene>
<feature type="transmembrane region" description="Helical" evidence="1">
    <location>
        <begin position="48"/>
        <end position="67"/>
    </location>
</feature>
<sequence length="362" mass="39466">MAIPWGTLKSLLIFFGPILLPKALSYYRSVRAAPRIQGLKVRPLPRRIRLAISLLLLTAGFFLLLTLPPFSPEHIFRLTQSRLQIPADVLFTRLASLRPHNTLTPTDLALRAKFASLESRLVYLHLGPSTVATCPFCTSDDPRSYLYYFLPELLAPHLANLAVVTAATSALLTRDDPRGVAGWRAPAALAAAALALADLYLVAAHDHAANARALRLAEIDSFYWTARAARYAALAALDAGLAALCYLTGTQRAFVRPPAPAERLEAVVRGLGGVKGKINAAGVVKNTVLRDEELRGRCNAYWAHEVRLMREMMEDREVVEGVNDALLNRIDIAGIERDAEAYAKAVLMPSGEGRAATEEVVG</sequence>
<dbReference type="AlphaFoldDB" id="A0A3S4BBL9"/>
<evidence type="ECO:0000313" key="2">
    <source>
        <dbReference type="EMBL" id="SPQ27354.1"/>
    </source>
</evidence>
<organism evidence="2 3">
    <name type="scientific">Thermothielavioides terrestris</name>
    <dbReference type="NCBI Taxonomy" id="2587410"/>
    <lineage>
        <taxon>Eukaryota</taxon>
        <taxon>Fungi</taxon>
        <taxon>Dikarya</taxon>
        <taxon>Ascomycota</taxon>
        <taxon>Pezizomycotina</taxon>
        <taxon>Sordariomycetes</taxon>
        <taxon>Sordariomycetidae</taxon>
        <taxon>Sordariales</taxon>
        <taxon>Chaetomiaceae</taxon>
        <taxon>Thermothielavioides</taxon>
    </lineage>
</organism>
<evidence type="ECO:0000256" key="1">
    <source>
        <dbReference type="SAM" id="Phobius"/>
    </source>
</evidence>
<name>A0A3S4BBL9_9PEZI</name>
<dbReference type="PANTHER" id="PTHR39470">
    <property type="entry name" value="CHROMOSOME 10, WHOLE GENOME SHOTGUN SEQUENCE"/>
    <property type="match status" value="1"/>
</dbReference>
<keyword evidence="1" id="KW-0472">Membrane</keyword>
<keyword evidence="1" id="KW-0812">Transmembrane</keyword>
<dbReference type="Proteomes" id="UP000289323">
    <property type="component" value="Unassembled WGS sequence"/>
</dbReference>
<protein>
    <submittedName>
        <fullName evidence="2">4dcafbaa-7f9b-4491-83b2-9419c4183c9e</fullName>
    </submittedName>
</protein>
<evidence type="ECO:0000313" key="3">
    <source>
        <dbReference type="Proteomes" id="UP000289323"/>
    </source>
</evidence>
<accession>A0A3S4BBL9</accession>